<feature type="signal peptide" evidence="2">
    <location>
        <begin position="1"/>
        <end position="19"/>
    </location>
</feature>
<feature type="domain" description="DUF4097" evidence="3">
    <location>
        <begin position="44"/>
        <end position="201"/>
    </location>
</feature>
<evidence type="ECO:0000259" key="3">
    <source>
        <dbReference type="Pfam" id="PF13349"/>
    </source>
</evidence>
<evidence type="ECO:0000256" key="1">
    <source>
        <dbReference type="SAM" id="MobiDB-lite"/>
    </source>
</evidence>
<keyword evidence="2" id="KW-0732">Signal</keyword>
<reference evidence="4 5" key="1">
    <citation type="journal article" date="2016" name="Genome Announc.">
        <title>Draft Genome Sequence of Planomonospora sphaerica JCM9374, a Rare Actinomycete.</title>
        <authorList>
            <person name="Dohra H."/>
            <person name="Suzuki T."/>
            <person name="Inoue Y."/>
            <person name="Kodani S."/>
        </authorList>
    </citation>
    <scope>NUCLEOTIDE SEQUENCE [LARGE SCALE GENOMIC DNA]</scope>
    <source>
        <strain evidence="4 5">JCM 9374</strain>
    </source>
</reference>
<feature type="region of interest" description="Disordered" evidence="1">
    <location>
        <begin position="193"/>
        <end position="230"/>
    </location>
</feature>
<name>A0A171CJK9_9ACTN</name>
<organism evidence="4 5">
    <name type="scientific">Planomonospora sphaerica</name>
    <dbReference type="NCBI Taxonomy" id="161355"/>
    <lineage>
        <taxon>Bacteria</taxon>
        <taxon>Bacillati</taxon>
        <taxon>Actinomycetota</taxon>
        <taxon>Actinomycetes</taxon>
        <taxon>Streptosporangiales</taxon>
        <taxon>Streptosporangiaceae</taxon>
        <taxon>Planomonospora</taxon>
    </lineage>
</organism>
<evidence type="ECO:0000313" key="4">
    <source>
        <dbReference type="EMBL" id="GAT66801.1"/>
    </source>
</evidence>
<proteinExistence type="predicted"/>
<keyword evidence="4" id="KW-0449">Lipoprotein</keyword>
<gene>
    <name evidence="4" type="ORF">PS9374_02453</name>
</gene>
<keyword evidence="5" id="KW-1185">Reference proteome</keyword>
<dbReference type="EMBL" id="BDCX01000005">
    <property type="protein sequence ID" value="GAT66801.1"/>
    <property type="molecule type" value="Genomic_DNA"/>
</dbReference>
<dbReference type="STRING" id="161355.PS9374_02453"/>
<evidence type="ECO:0000256" key="2">
    <source>
        <dbReference type="SAM" id="SignalP"/>
    </source>
</evidence>
<accession>A0A171CJK9</accession>
<feature type="chain" id="PRO_5038979637" evidence="2">
    <location>
        <begin position="20"/>
        <end position="230"/>
    </location>
</feature>
<dbReference type="Gene3D" id="2.160.20.120">
    <property type="match status" value="1"/>
</dbReference>
<dbReference type="RefSeq" id="WP_068896900.1">
    <property type="nucleotide sequence ID" value="NZ_BDCX01000005.1"/>
</dbReference>
<sequence>MKKNMLAAGALLGSALVLSGCGVGPLATQQTAVSYDVADEVLVLSVDAEAGDIVVNESGRSGIGVTETLHWSNDKPKTEHSVDGGTLTLKYTCPSGFSLGSCSVDYKVEIPKGVRVRVETGAGDITLRSLTGEVEAGSGAGDIEAGGLAAKTFTADTGAGDVEAEFTAAPDRVDVETGAGDATVRLPKGPYRVDLGSGAGDETIQVEQDPSATRTVKVSSGAGDAKVLPV</sequence>
<dbReference type="PROSITE" id="PS51257">
    <property type="entry name" value="PROKAR_LIPOPROTEIN"/>
    <property type="match status" value="1"/>
</dbReference>
<evidence type="ECO:0000313" key="5">
    <source>
        <dbReference type="Proteomes" id="UP000077701"/>
    </source>
</evidence>
<dbReference type="AlphaFoldDB" id="A0A171CJK9"/>
<dbReference type="Proteomes" id="UP000077701">
    <property type="component" value="Unassembled WGS sequence"/>
</dbReference>
<comment type="caution">
    <text evidence="4">The sequence shown here is derived from an EMBL/GenBank/DDBJ whole genome shotgun (WGS) entry which is preliminary data.</text>
</comment>
<dbReference type="InterPro" id="IPR025164">
    <property type="entry name" value="Toastrack_DUF4097"/>
</dbReference>
<reference evidence="5" key="2">
    <citation type="submission" date="2016-04" db="EMBL/GenBank/DDBJ databases">
        <title>Planomonospora sphaerica JCM9374 whole genome shotgun sequence.</title>
        <authorList>
            <person name="Suzuki T."/>
            <person name="Dohra H."/>
            <person name="Kodani S."/>
        </authorList>
    </citation>
    <scope>NUCLEOTIDE SEQUENCE [LARGE SCALE GENOMIC DNA]</scope>
    <source>
        <strain evidence="5">JCM 9374</strain>
    </source>
</reference>
<protein>
    <submittedName>
        <fullName evidence="4">Lipoprotein</fullName>
    </submittedName>
</protein>
<feature type="compositionally biased region" description="Polar residues" evidence="1">
    <location>
        <begin position="205"/>
        <end position="218"/>
    </location>
</feature>
<dbReference type="Pfam" id="PF13349">
    <property type="entry name" value="DUF4097"/>
    <property type="match status" value="1"/>
</dbReference>